<organism evidence="3 4">
    <name type="scientific">Eiseniibacteriota bacterium</name>
    <dbReference type="NCBI Taxonomy" id="2212470"/>
    <lineage>
        <taxon>Bacteria</taxon>
        <taxon>Candidatus Eiseniibacteriota</taxon>
    </lineage>
</organism>
<reference evidence="3" key="1">
    <citation type="submission" date="2021-05" db="EMBL/GenBank/DDBJ databases">
        <title>Energy efficiency and biological interactions define the core microbiome of deep oligotrophic groundwater.</title>
        <authorList>
            <person name="Mehrshad M."/>
            <person name="Lopez-Fernandez M."/>
            <person name="Bell E."/>
            <person name="Bernier-Latmani R."/>
            <person name="Bertilsson S."/>
            <person name="Dopson M."/>
        </authorList>
    </citation>
    <scope>NUCLEOTIDE SEQUENCE</scope>
    <source>
        <strain evidence="3">Modern_marine.mb.64</strain>
    </source>
</reference>
<name>A0A948W5C2_UNCEI</name>
<feature type="signal peptide" evidence="2">
    <location>
        <begin position="1"/>
        <end position="19"/>
    </location>
</feature>
<feature type="compositionally biased region" description="Pro residues" evidence="1">
    <location>
        <begin position="197"/>
        <end position="210"/>
    </location>
</feature>
<evidence type="ECO:0000313" key="4">
    <source>
        <dbReference type="Proteomes" id="UP000777784"/>
    </source>
</evidence>
<keyword evidence="2" id="KW-0732">Signal</keyword>
<proteinExistence type="predicted"/>
<gene>
    <name evidence="3" type="ORF">KJ970_00810</name>
</gene>
<protein>
    <submittedName>
        <fullName evidence="3">Uncharacterized protein</fullName>
    </submittedName>
</protein>
<accession>A0A948W5C2</accession>
<dbReference type="EMBL" id="JAHJDP010000004">
    <property type="protein sequence ID" value="MBU2689441.1"/>
    <property type="molecule type" value="Genomic_DNA"/>
</dbReference>
<feature type="chain" id="PRO_5036807666" evidence="2">
    <location>
        <begin position="20"/>
        <end position="339"/>
    </location>
</feature>
<comment type="caution">
    <text evidence="3">The sequence shown here is derived from an EMBL/GenBank/DDBJ whole genome shotgun (WGS) entry which is preliminary data.</text>
</comment>
<dbReference type="Proteomes" id="UP000777784">
    <property type="component" value="Unassembled WGS sequence"/>
</dbReference>
<evidence type="ECO:0000256" key="1">
    <source>
        <dbReference type="SAM" id="MobiDB-lite"/>
    </source>
</evidence>
<sequence length="339" mass="37914">MICKRMNLLVLFLMLQGPAAGESPDDDSFTPLSANIWEARSSIEQWSETYDSSPHEAVFNGIHIINETFQMVFSGDKDDTKLILQQSLEIKYGAPPDPQLSKITVQAWPLGAALSDQPLYKYTAYGFEGEPYRDMYRIRDGGHCSNVITETYFSLSTGEALFETRAPLLQINTLDNQLRRYITFNRAPARSRNQSPTRPPAHPKGRPPAQPTVVTLTRDFGVLELIGGASPGSKLMIILPWRYNYELRSLYFCGNGIPAGSQTLALYEAQSPQQIGGFTIAVEISRWPSGPSFHSSPYEPIPPLKFEIPIMADQFAPDLVVTDEEILLSLLDVDEDSYR</sequence>
<evidence type="ECO:0000256" key="2">
    <source>
        <dbReference type="SAM" id="SignalP"/>
    </source>
</evidence>
<dbReference type="AlphaFoldDB" id="A0A948W5C2"/>
<evidence type="ECO:0000313" key="3">
    <source>
        <dbReference type="EMBL" id="MBU2689441.1"/>
    </source>
</evidence>
<feature type="region of interest" description="Disordered" evidence="1">
    <location>
        <begin position="185"/>
        <end position="212"/>
    </location>
</feature>